<organism evidence="3 4">
    <name type="scientific">Riccia fluitans</name>
    <dbReference type="NCBI Taxonomy" id="41844"/>
    <lineage>
        <taxon>Eukaryota</taxon>
        <taxon>Viridiplantae</taxon>
        <taxon>Streptophyta</taxon>
        <taxon>Embryophyta</taxon>
        <taxon>Marchantiophyta</taxon>
        <taxon>Marchantiopsida</taxon>
        <taxon>Marchantiidae</taxon>
        <taxon>Marchantiales</taxon>
        <taxon>Ricciaceae</taxon>
        <taxon>Riccia</taxon>
    </lineage>
</organism>
<evidence type="ECO:0000313" key="3">
    <source>
        <dbReference type="EMBL" id="KAL2632339.1"/>
    </source>
</evidence>
<reference evidence="3 4" key="1">
    <citation type="submission" date="2024-09" db="EMBL/GenBank/DDBJ databases">
        <title>Chromosome-scale assembly of Riccia fluitans.</title>
        <authorList>
            <person name="Paukszto L."/>
            <person name="Sawicki J."/>
            <person name="Karawczyk K."/>
            <person name="Piernik-Szablinska J."/>
            <person name="Szczecinska M."/>
            <person name="Mazdziarz M."/>
        </authorList>
    </citation>
    <scope>NUCLEOTIDE SEQUENCE [LARGE SCALE GENOMIC DNA]</scope>
    <source>
        <strain evidence="3">Rf_01</strain>
        <tissue evidence="3">Aerial parts of the thallus</tissue>
    </source>
</reference>
<keyword evidence="4" id="KW-1185">Reference proteome</keyword>
<accession>A0ABD1YPH7</accession>
<protein>
    <submittedName>
        <fullName evidence="3">Uncharacterized protein</fullName>
    </submittedName>
</protein>
<gene>
    <name evidence="3" type="ORF">R1flu_017025</name>
</gene>
<proteinExistence type="predicted"/>
<evidence type="ECO:0000256" key="2">
    <source>
        <dbReference type="SAM" id="Phobius"/>
    </source>
</evidence>
<evidence type="ECO:0000256" key="1">
    <source>
        <dbReference type="SAM" id="MobiDB-lite"/>
    </source>
</evidence>
<name>A0ABD1YPH7_9MARC</name>
<comment type="caution">
    <text evidence="3">The sequence shown here is derived from an EMBL/GenBank/DDBJ whole genome shotgun (WGS) entry which is preliminary data.</text>
</comment>
<dbReference type="EMBL" id="JBHFFA010000004">
    <property type="protein sequence ID" value="KAL2632339.1"/>
    <property type="molecule type" value="Genomic_DNA"/>
</dbReference>
<dbReference type="AlphaFoldDB" id="A0ABD1YPH7"/>
<dbReference type="Proteomes" id="UP001605036">
    <property type="component" value="Unassembled WGS sequence"/>
</dbReference>
<evidence type="ECO:0000313" key="4">
    <source>
        <dbReference type="Proteomes" id="UP001605036"/>
    </source>
</evidence>
<feature type="transmembrane region" description="Helical" evidence="2">
    <location>
        <begin position="35"/>
        <end position="57"/>
    </location>
</feature>
<feature type="region of interest" description="Disordered" evidence="1">
    <location>
        <begin position="58"/>
        <end position="122"/>
    </location>
</feature>
<sequence>MGEHVVQGSSKDFHIRHIARDIEGVSSILHGSGEIIFIHLVVGLLALSLLVAPNNVVPSVPVNSNRDGSGCARSGRRGTLAHGRAGQQAHVPKKSVKVSPDEMAGSTPPNVGIHSLQNPRGH</sequence>
<keyword evidence="2" id="KW-0472">Membrane</keyword>
<keyword evidence="2" id="KW-0812">Transmembrane</keyword>
<keyword evidence="2" id="KW-1133">Transmembrane helix</keyword>